<proteinExistence type="inferred from homology"/>
<dbReference type="PANTHER" id="PTHR33744">
    <property type="entry name" value="CARBOHYDRATE DIACID REGULATOR"/>
    <property type="match status" value="1"/>
</dbReference>
<evidence type="ECO:0000256" key="1">
    <source>
        <dbReference type="ARBA" id="ARBA00006754"/>
    </source>
</evidence>
<dbReference type="InterPro" id="IPR025736">
    <property type="entry name" value="PucR_C-HTH_dom"/>
</dbReference>
<evidence type="ECO:0000259" key="2">
    <source>
        <dbReference type="Pfam" id="PF13556"/>
    </source>
</evidence>
<dbReference type="Gene3D" id="1.10.10.2840">
    <property type="entry name" value="PucR C-terminal helix-turn-helix domain"/>
    <property type="match status" value="1"/>
</dbReference>
<dbReference type="OrthoDB" id="212459at2"/>
<gene>
    <name evidence="4" type="ORF">SAMN05421730_102137</name>
</gene>
<dbReference type="STRING" id="1619234.SAMN05421730_102137"/>
<dbReference type="Proteomes" id="UP000199315">
    <property type="component" value="Unassembled WGS sequence"/>
</dbReference>
<evidence type="ECO:0000313" key="4">
    <source>
        <dbReference type="EMBL" id="SCP98489.1"/>
    </source>
</evidence>
<dbReference type="EMBL" id="FMKA01000021">
    <property type="protein sequence ID" value="SCP98489.1"/>
    <property type="molecule type" value="Genomic_DNA"/>
</dbReference>
<dbReference type="Pfam" id="PF13556">
    <property type="entry name" value="HTH_30"/>
    <property type="match status" value="1"/>
</dbReference>
<comment type="similarity">
    <text evidence="1">Belongs to the CdaR family.</text>
</comment>
<dbReference type="Pfam" id="PF17853">
    <property type="entry name" value="GGDEF_2"/>
    <property type="match status" value="1"/>
</dbReference>
<reference evidence="4 5" key="1">
    <citation type="submission" date="2016-09" db="EMBL/GenBank/DDBJ databases">
        <authorList>
            <person name="Capua I."/>
            <person name="De Benedictis P."/>
            <person name="Joannis T."/>
            <person name="Lombin L.H."/>
            <person name="Cattoli G."/>
        </authorList>
    </citation>
    <scope>NUCLEOTIDE SEQUENCE [LARGE SCALE GENOMIC DNA]</scope>
    <source>
        <strain evidence="4 5">GluBS11</strain>
    </source>
</reference>
<evidence type="ECO:0000313" key="5">
    <source>
        <dbReference type="Proteomes" id="UP000199315"/>
    </source>
</evidence>
<accession>A0A1D3TWA2</accession>
<dbReference type="AlphaFoldDB" id="A0A1D3TWA2"/>
<dbReference type="PANTHER" id="PTHR33744:SF15">
    <property type="entry name" value="CARBOHYDRATE DIACID REGULATOR"/>
    <property type="match status" value="1"/>
</dbReference>
<dbReference type="InterPro" id="IPR041522">
    <property type="entry name" value="CdaR_GGDEF"/>
</dbReference>
<sequence length="520" mass="60480">MELFAVTDHLSDYKLSLHGNKNLNIDISTIKFFTQNQKQFHNKIIYMGGTECIPGPDTPGQFAFLCYGPPCDWSVYEHSSFPILYVEPELSSGERKEFDPLKLFNQIQDVLQDIQQINAGLHMLINAFFTEQGLQYLADVAYQVFGNPLFIIDNNYKYLAISSGIMADSVFASEENKEGYIRQQGLAFIKQAKIDEQIRKQNSPVYFKNPLHEKGMLADAITIHNIEVGHVMLYELDQPFQEFDSVMLHRTSRIISMELQKNSFLNANKGFLYSYFLADLLDNPEINYAAVKERLSVLDYDLKEEQYILVIPARSYRNSKVRLDVIVDQLHQILPSSIFAVYENTIAILISRSRKDGIKEQEYKRLIDFLKTNNLTSGMSNFFYDLKDARRFYQQALKSVELGQKLGVKSPIHYYSDNYLYHIFEMCESQENIHFFIHPGMLKLLEYDQNHGTDFLLTLHEYLESPGQPTQISKRLHIHKNTLLYRMDKIRGIMDCRIESGDEFLSFGLSYKIMKYLKLL</sequence>
<dbReference type="InterPro" id="IPR042070">
    <property type="entry name" value="PucR_C-HTH_sf"/>
</dbReference>
<dbReference type="InterPro" id="IPR051448">
    <property type="entry name" value="CdaR-like_regulators"/>
</dbReference>
<keyword evidence="5" id="KW-1185">Reference proteome</keyword>
<name>A0A1D3TWA2_9FIRM</name>
<dbReference type="RefSeq" id="WP_091235505.1">
    <property type="nucleotide sequence ID" value="NZ_FMKA01000021.1"/>
</dbReference>
<organism evidence="4 5">
    <name type="scientific">Anaerobium acetethylicum</name>
    <dbReference type="NCBI Taxonomy" id="1619234"/>
    <lineage>
        <taxon>Bacteria</taxon>
        <taxon>Bacillati</taxon>
        <taxon>Bacillota</taxon>
        <taxon>Clostridia</taxon>
        <taxon>Lachnospirales</taxon>
        <taxon>Lachnospiraceae</taxon>
        <taxon>Anaerobium</taxon>
    </lineage>
</organism>
<feature type="domain" description="PucR C-terminal helix-turn-helix" evidence="2">
    <location>
        <begin position="456"/>
        <end position="512"/>
    </location>
</feature>
<protein>
    <submittedName>
        <fullName evidence="4">PucR C-terminal helix-turn-helix domain-containing protein</fullName>
    </submittedName>
</protein>
<evidence type="ECO:0000259" key="3">
    <source>
        <dbReference type="Pfam" id="PF17853"/>
    </source>
</evidence>
<feature type="domain" description="CdaR GGDEF-like" evidence="3">
    <location>
        <begin position="290"/>
        <end position="400"/>
    </location>
</feature>